<keyword evidence="3" id="KW-1185">Reference proteome</keyword>
<dbReference type="PaxDb" id="73239-Q7RSM5"/>
<keyword evidence="1" id="KW-1133">Transmembrane helix</keyword>
<dbReference type="Proteomes" id="UP000008553">
    <property type="component" value="Unassembled WGS sequence"/>
</dbReference>
<sequence length="64" mass="7662">YNGIINALNKNTLNQCIIFLRFIVFKSSILEHLYYFVKTLYLNYISVNLYIYNNLIKLLLVKLN</sequence>
<evidence type="ECO:0000256" key="1">
    <source>
        <dbReference type="SAM" id="Phobius"/>
    </source>
</evidence>
<evidence type="ECO:0000313" key="2">
    <source>
        <dbReference type="EMBL" id="EAA22775.1"/>
    </source>
</evidence>
<name>Q7RSM5_PLAYO</name>
<feature type="transmembrane region" description="Helical" evidence="1">
    <location>
        <begin position="41"/>
        <end position="60"/>
    </location>
</feature>
<keyword evidence="1" id="KW-0812">Transmembrane</keyword>
<accession>Q7RSM5</accession>
<proteinExistence type="predicted"/>
<keyword evidence="1" id="KW-0472">Membrane</keyword>
<organism evidence="2 3">
    <name type="scientific">Plasmodium yoelii yoelii</name>
    <dbReference type="NCBI Taxonomy" id="73239"/>
    <lineage>
        <taxon>Eukaryota</taxon>
        <taxon>Sar</taxon>
        <taxon>Alveolata</taxon>
        <taxon>Apicomplexa</taxon>
        <taxon>Aconoidasida</taxon>
        <taxon>Haemosporida</taxon>
        <taxon>Plasmodiidae</taxon>
        <taxon>Plasmodium</taxon>
        <taxon>Plasmodium (Vinckeia)</taxon>
    </lineage>
</organism>
<dbReference type="InParanoid" id="Q7RSM5"/>
<gene>
    <name evidence="2" type="ORF">PY00330</name>
</gene>
<dbReference type="EMBL" id="AABL01000091">
    <property type="protein sequence ID" value="EAA22775.1"/>
    <property type="molecule type" value="Genomic_DNA"/>
</dbReference>
<dbReference type="AlphaFoldDB" id="Q7RSM5"/>
<reference evidence="2 3" key="1">
    <citation type="journal article" date="2002" name="Nature">
        <title>Genome sequence and comparative analysis of the model rodent malaria parasite Plasmodium yoelii yoelii.</title>
        <authorList>
            <person name="Carlton J.M."/>
            <person name="Angiuoli S.V."/>
            <person name="Suh B.B."/>
            <person name="Kooij T.W."/>
            <person name="Pertea M."/>
            <person name="Silva J.C."/>
            <person name="Ermolaeva M.D."/>
            <person name="Allen J.E."/>
            <person name="Selengut J.D."/>
            <person name="Koo H.L."/>
            <person name="Peterson J.D."/>
            <person name="Pop M."/>
            <person name="Kosack D.S."/>
            <person name="Shumway M.F."/>
            <person name="Bidwell S.L."/>
            <person name="Shallom S.J."/>
            <person name="van Aken S.E."/>
            <person name="Riedmuller S.B."/>
            <person name="Feldblyum T.V."/>
            <person name="Cho J.K."/>
            <person name="Quackenbush J."/>
            <person name="Sedegah M."/>
            <person name="Shoaibi A."/>
            <person name="Cummings L.M."/>
            <person name="Florens L."/>
            <person name="Yates J.R."/>
            <person name="Raine J.D."/>
            <person name="Sinden R.E."/>
            <person name="Harris M.A."/>
            <person name="Cunningham D.A."/>
            <person name="Preiser P.R."/>
            <person name="Bergman L.W."/>
            <person name="Vaidya A.B."/>
            <person name="van Lin L.H."/>
            <person name="Janse C.J."/>
            <person name="Waters A.P."/>
            <person name="Smith H.O."/>
            <person name="White O.R."/>
            <person name="Salzberg S.L."/>
            <person name="Venter J.C."/>
            <person name="Fraser C.M."/>
            <person name="Hoffman S.L."/>
            <person name="Gardner M.J."/>
            <person name="Carucci D.J."/>
        </authorList>
    </citation>
    <scope>NUCLEOTIDE SEQUENCE [LARGE SCALE GENOMIC DNA]</scope>
    <source>
        <strain evidence="2 3">17XNL</strain>
    </source>
</reference>
<feature type="transmembrane region" description="Helical" evidence="1">
    <location>
        <begin position="12"/>
        <end position="35"/>
    </location>
</feature>
<protein>
    <submittedName>
        <fullName evidence="2">Uncharacterized protein</fullName>
    </submittedName>
</protein>
<feature type="non-terminal residue" evidence="2">
    <location>
        <position position="1"/>
    </location>
</feature>
<comment type="caution">
    <text evidence="2">The sequence shown here is derived from an EMBL/GenBank/DDBJ whole genome shotgun (WGS) entry which is preliminary data.</text>
</comment>
<evidence type="ECO:0000313" key="3">
    <source>
        <dbReference type="Proteomes" id="UP000008553"/>
    </source>
</evidence>